<organism evidence="2">
    <name type="scientific">Synechococcus sp. PCC 9341</name>
    <dbReference type="NCBI Taxonomy" id="2099386"/>
    <lineage>
        <taxon>Bacteria</taxon>
        <taxon>Bacillati</taxon>
        <taxon>Cyanobacteriota</taxon>
        <taxon>Cyanophyceae</taxon>
        <taxon>Synechococcales</taxon>
        <taxon>Synechococcaceae</taxon>
        <taxon>Synechococcus</taxon>
    </lineage>
</organism>
<dbReference type="EMBL" id="MG373769">
    <property type="protein sequence ID" value="AVH79527.1"/>
    <property type="molecule type" value="Genomic_DNA"/>
</dbReference>
<dbReference type="PANTHER" id="PTHR47152:SF1">
    <property type="entry name" value="SLL1186 PROTEIN"/>
    <property type="match status" value="1"/>
</dbReference>
<feature type="domain" description="Putative restriction endonuclease" evidence="1">
    <location>
        <begin position="23"/>
        <end position="136"/>
    </location>
</feature>
<accession>A0A2P0ZGH2</accession>
<proteinExistence type="predicted"/>
<dbReference type="Pfam" id="PF05685">
    <property type="entry name" value="Uma2"/>
    <property type="match status" value="1"/>
</dbReference>
<sequence length="157" mass="18049">MELALEQIILYPGQQLLLKEINWQKFETILSELGESRASRLSYSNGVLEIMVPLPEHEKDKEIIGDIIKILLDERNINFESLGSTTFKNELMNQAVEPDACFYIENYQAVIGKTRLNLEIDPPPDLAIEIDITSRTRLNNYRLETLKIGLEKILIMS</sequence>
<name>A0A2P0ZGH2_9SYNE</name>
<evidence type="ECO:0000259" key="1">
    <source>
        <dbReference type="Pfam" id="PF05685"/>
    </source>
</evidence>
<dbReference type="AlphaFoldDB" id="A0A2P0ZGH2"/>
<reference evidence="2" key="1">
    <citation type="journal article" date="2018" name="Science">
        <title>Natural noncanonical protein splicing yields products with diverse ?-amino acid residues.</title>
        <authorList>
            <person name="Morinaka B.I."/>
            <person name="Lakis E."/>
            <person name="Verest M."/>
            <person name="Helf M.J."/>
            <person name="Scalvenzi T."/>
            <person name="Vagstad A.L."/>
            <person name="Sims J."/>
            <person name="Sunagawa S."/>
            <person name="Gugger M."/>
            <person name="Piel J."/>
        </authorList>
    </citation>
    <scope>NUCLEOTIDE SEQUENCE</scope>
    <source>
        <strain evidence="2">PCC 9341</strain>
    </source>
</reference>
<dbReference type="CDD" id="cd06260">
    <property type="entry name" value="DUF820-like"/>
    <property type="match status" value="1"/>
</dbReference>
<evidence type="ECO:0000313" key="2">
    <source>
        <dbReference type="EMBL" id="AVH79527.1"/>
    </source>
</evidence>
<protein>
    <recommendedName>
        <fullName evidence="1">Putative restriction endonuclease domain-containing protein</fullName>
    </recommendedName>
</protein>
<dbReference type="InterPro" id="IPR008538">
    <property type="entry name" value="Uma2"/>
</dbReference>
<dbReference type="PANTHER" id="PTHR47152">
    <property type="entry name" value="SLR2084 PROTEIN-RELATED"/>
    <property type="match status" value="1"/>
</dbReference>